<name>A0A502EJV4_9MYCO</name>
<keyword evidence="3" id="KW-1185">Reference proteome</keyword>
<reference evidence="2 3" key="1">
    <citation type="journal article" date="2019" name="Environ. Microbiol.">
        <title>Species interactions and distinct microbial communities in high Arctic permafrost affected cryosols are associated with the CH4 and CO2 gas fluxes.</title>
        <authorList>
            <person name="Altshuler I."/>
            <person name="Hamel J."/>
            <person name="Turney S."/>
            <person name="Magnuson E."/>
            <person name="Levesque R."/>
            <person name="Greer C."/>
            <person name="Whyte L.G."/>
        </authorList>
    </citation>
    <scope>NUCLEOTIDE SEQUENCE [LARGE SCALE GENOMIC DNA]</scope>
    <source>
        <strain evidence="2 3">S5.20</strain>
    </source>
</reference>
<dbReference type="PROSITE" id="PS51819">
    <property type="entry name" value="VOC"/>
    <property type="match status" value="1"/>
</dbReference>
<evidence type="ECO:0000313" key="2">
    <source>
        <dbReference type="EMBL" id="TPG37339.1"/>
    </source>
</evidence>
<dbReference type="SUPFAM" id="SSF54593">
    <property type="entry name" value="Glyoxalase/Bleomycin resistance protein/Dihydroxybiphenyl dioxygenase"/>
    <property type="match status" value="1"/>
</dbReference>
<evidence type="ECO:0000313" key="3">
    <source>
        <dbReference type="Proteomes" id="UP000320095"/>
    </source>
</evidence>
<dbReference type="Gene3D" id="3.10.180.10">
    <property type="entry name" value="2,3-Dihydroxybiphenyl 1,2-Dioxygenase, domain 1"/>
    <property type="match status" value="1"/>
</dbReference>
<dbReference type="InterPro" id="IPR029068">
    <property type="entry name" value="Glyas_Bleomycin-R_OHBP_Dase"/>
</dbReference>
<dbReference type="EMBL" id="RCZG01000001">
    <property type="protein sequence ID" value="TPG37339.1"/>
    <property type="molecule type" value="Genomic_DNA"/>
</dbReference>
<dbReference type="InterPro" id="IPR037523">
    <property type="entry name" value="VOC_core"/>
</dbReference>
<proteinExistence type="predicted"/>
<protein>
    <submittedName>
        <fullName evidence="2">VOC family protein</fullName>
    </submittedName>
</protein>
<dbReference type="Pfam" id="PF13669">
    <property type="entry name" value="Glyoxalase_4"/>
    <property type="match status" value="1"/>
</dbReference>
<accession>A0A502EJV4</accession>
<evidence type="ECO:0000259" key="1">
    <source>
        <dbReference type="PROSITE" id="PS51819"/>
    </source>
</evidence>
<dbReference type="AlphaFoldDB" id="A0A502EJV4"/>
<sequence length="149" mass="16062">MSITDNYHAGLVVPDMVAATRRLSAASGYTWTRPVEASLVVTTAAGEIEVPFSFVYSIQAPHLEVIQEVPGTLWTASTSGAVHHLGYWVDDLASAAKGLAEAGFILEARPSGEEVSTFAYFLDSAGVRIEIVDRALFPDWPGFLEMMKA</sequence>
<gene>
    <name evidence="2" type="ORF">EAH80_01855</name>
</gene>
<dbReference type="OrthoDB" id="5185674at2"/>
<comment type="caution">
    <text evidence="2">The sequence shown here is derived from an EMBL/GenBank/DDBJ whole genome shotgun (WGS) entry which is preliminary data.</text>
</comment>
<feature type="domain" description="VOC" evidence="1">
    <location>
        <begin position="5"/>
        <end position="134"/>
    </location>
</feature>
<organism evidence="2 3">
    <name type="scientific">Mycolicibacterium hodleri</name>
    <dbReference type="NCBI Taxonomy" id="49897"/>
    <lineage>
        <taxon>Bacteria</taxon>
        <taxon>Bacillati</taxon>
        <taxon>Actinomycetota</taxon>
        <taxon>Actinomycetes</taxon>
        <taxon>Mycobacteriales</taxon>
        <taxon>Mycobacteriaceae</taxon>
        <taxon>Mycolicibacterium</taxon>
    </lineage>
</organism>
<dbReference type="Proteomes" id="UP000320095">
    <property type="component" value="Unassembled WGS sequence"/>
</dbReference>